<organism evidence="1 2">
    <name type="scientific">Brassica cretica</name>
    <name type="common">Mustard</name>
    <dbReference type="NCBI Taxonomy" id="69181"/>
    <lineage>
        <taxon>Eukaryota</taxon>
        <taxon>Viridiplantae</taxon>
        <taxon>Streptophyta</taxon>
        <taxon>Embryophyta</taxon>
        <taxon>Tracheophyta</taxon>
        <taxon>Spermatophyta</taxon>
        <taxon>Magnoliopsida</taxon>
        <taxon>eudicotyledons</taxon>
        <taxon>Gunneridae</taxon>
        <taxon>Pentapetalae</taxon>
        <taxon>rosids</taxon>
        <taxon>malvids</taxon>
        <taxon>Brassicales</taxon>
        <taxon>Brassicaceae</taxon>
        <taxon>Brassiceae</taxon>
        <taxon>Brassica</taxon>
    </lineage>
</organism>
<dbReference type="Proteomes" id="UP000712600">
    <property type="component" value="Unassembled WGS sequence"/>
</dbReference>
<evidence type="ECO:0000313" key="2">
    <source>
        <dbReference type="Proteomes" id="UP000712600"/>
    </source>
</evidence>
<dbReference type="AlphaFoldDB" id="A0A8S9QF14"/>
<proteinExistence type="predicted"/>
<protein>
    <submittedName>
        <fullName evidence="1">Uncharacterized protein</fullName>
    </submittedName>
</protein>
<sequence length="81" mass="8956">MKVVDKKLGLERVCHPGAGRRAIFDSSGAGVVGRSRSPLWCFARPNNTFHSLFDPKCFQVPLRTPMETPKPDKDLCNAKGD</sequence>
<dbReference type="EMBL" id="QGKX02001290">
    <property type="protein sequence ID" value="KAF3536834.1"/>
    <property type="molecule type" value="Genomic_DNA"/>
</dbReference>
<reference evidence="1" key="1">
    <citation type="submission" date="2019-12" db="EMBL/GenBank/DDBJ databases">
        <title>Genome sequencing and annotation of Brassica cretica.</title>
        <authorList>
            <person name="Studholme D.J."/>
            <person name="Sarris P."/>
        </authorList>
    </citation>
    <scope>NUCLEOTIDE SEQUENCE</scope>
    <source>
        <strain evidence="1">PFS-109/04</strain>
        <tissue evidence="1">Leaf</tissue>
    </source>
</reference>
<evidence type="ECO:0000313" key="1">
    <source>
        <dbReference type="EMBL" id="KAF3536834.1"/>
    </source>
</evidence>
<comment type="caution">
    <text evidence="1">The sequence shown here is derived from an EMBL/GenBank/DDBJ whole genome shotgun (WGS) entry which is preliminary data.</text>
</comment>
<name>A0A8S9QF14_BRACR</name>
<gene>
    <name evidence="1" type="ORF">F2Q69_00019494</name>
</gene>
<accession>A0A8S9QF14</accession>